<dbReference type="STRING" id="485916.Dtox_3522"/>
<dbReference type="PANTHER" id="PTHR31157">
    <property type="entry name" value="SCP DOMAIN-CONTAINING PROTEIN"/>
    <property type="match status" value="1"/>
</dbReference>
<dbReference type="SUPFAM" id="SSF54106">
    <property type="entry name" value="LysM domain"/>
    <property type="match status" value="2"/>
</dbReference>
<dbReference type="InterPro" id="IPR014258">
    <property type="entry name" value="CAP_domain_YkwD-like"/>
</dbReference>
<dbReference type="CDD" id="cd05379">
    <property type="entry name" value="CAP_bacterial"/>
    <property type="match status" value="1"/>
</dbReference>
<sequence length="290" mass="31221">MKNRKLALILVLGLLVTSLFGFAGTSFAGWNINVTTYVQPGDTLKLISDRYGVSVDELIQANNLKSTMIYAGQPIVIAHKTATQSEQTVSYQKYTVKSGDTLYIIAKKLGTTVNKLVSINNLKTYSLNVGQVLYVPAGAANQAVQVPSQAQPAAPTNTTATVNGMTADEQQMLSLVNQERAKAGLKALQADMNIVKVARLKAKDMINLNYFDHNSPTYGSPFDMMKQFGISYGYAGENLAGASTVQSAHTNLMNSSGHRANILGANYNKVGIGIVDGGKYGKMFVQMFTD</sequence>
<keyword evidence="1" id="KW-0732">Signal</keyword>
<dbReference type="InterPro" id="IPR018392">
    <property type="entry name" value="LysM"/>
</dbReference>
<evidence type="ECO:0000259" key="2">
    <source>
        <dbReference type="PROSITE" id="PS50943"/>
    </source>
</evidence>
<feature type="chain" id="PRO_5039668330" evidence="1">
    <location>
        <begin position="24"/>
        <end position="290"/>
    </location>
</feature>
<dbReference type="Pfam" id="PF00188">
    <property type="entry name" value="CAP"/>
    <property type="match status" value="1"/>
</dbReference>
<dbReference type="KEGG" id="dae:Dtox_3522"/>
<organism evidence="4 5">
    <name type="scientific">Desulfofarcimen acetoxidans (strain ATCC 49208 / DSM 771 / KCTC 5769 / VKM B-1644 / 5575)</name>
    <name type="common">Desulfotomaculum acetoxidans</name>
    <dbReference type="NCBI Taxonomy" id="485916"/>
    <lineage>
        <taxon>Bacteria</taxon>
        <taxon>Bacillati</taxon>
        <taxon>Bacillota</taxon>
        <taxon>Clostridia</taxon>
        <taxon>Eubacteriales</taxon>
        <taxon>Peptococcaceae</taxon>
        <taxon>Desulfofarcimen</taxon>
    </lineage>
</organism>
<feature type="domain" description="LysM" evidence="3">
    <location>
        <begin position="92"/>
        <end position="135"/>
    </location>
</feature>
<dbReference type="CDD" id="cd00118">
    <property type="entry name" value="LysM"/>
    <property type="match status" value="2"/>
</dbReference>
<dbReference type="eggNOG" id="COG2340">
    <property type="taxonomic scope" value="Bacteria"/>
</dbReference>
<dbReference type="RefSeq" id="WP_015758929.1">
    <property type="nucleotide sequence ID" value="NC_013216.1"/>
</dbReference>
<dbReference type="SUPFAM" id="SSF55797">
    <property type="entry name" value="PR-1-like"/>
    <property type="match status" value="1"/>
</dbReference>
<evidence type="ECO:0000313" key="4">
    <source>
        <dbReference type="EMBL" id="ACV64239.1"/>
    </source>
</evidence>
<dbReference type="Proteomes" id="UP000002217">
    <property type="component" value="Chromosome"/>
</dbReference>
<dbReference type="eggNOG" id="COG1388">
    <property type="taxonomic scope" value="Bacteria"/>
</dbReference>
<dbReference type="PANTHER" id="PTHR31157:SF1">
    <property type="entry name" value="SCP DOMAIN-CONTAINING PROTEIN"/>
    <property type="match status" value="1"/>
</dbReference>
<evidence type="ECO:0000313" key="5">
    <source>
        <dbReference type="Proteomes" id="UP000002217"/>
    </source>
</evidence>
<name>C8VVV2_DESAS</name>
<evidence type="ECO:0000256" key="1">
    <source>
        <dbReference type="SAM" id="SignalP"/>
    </source>
</evidence>
<dbReference type="InterPro" id="IPR035940">
    <property type="entry name" value="CAP_sf"/>
</dbReference>
<reference evidence="4 5" key="1">
    <citation type="journal article" date="2009" name="Stand. Genomic Sci.">
        <title>Complete genome sequence of Desulfotomaculum acetoxidans type strain (5575).</title>
        <authorList>
            <person name="Spring S."/>
            <person name="Lapidus A."/>
            <person name="Schroder M."/>
            <person name="Gleim D."/>
            <person name="Sims D."/>
            <person name="Meincke L."/>
            <person name="Glavina Del Rio T."/>
            <person name="Tice H."/>
            <person name="Copeland A."/>
            <person name="Cheng J.F."/>
            <person name="Lucas S."/>
            <person name="Chen F."/>
            <person name="Nolan M."/>
            <person name="Bruce D."/>
            <person name="Goodwin L."/>
            <person name="Pitluck S."/>
            <person name="Ivanova N."/>
            <person name="Mavromatis K."/>
            <person name="Mikhailova N."/>
            <person name="Pati A."/>
            <person name="Chen A."/>
            <person name="Palaniappan K."/>
            <person name="Land M."/>
            <person name="Hauser L."/>
            <person name="Chang Y.J."/>
            <person name="Jeffries C.D."/>
            <person name="Chain P."/>
            <person name="Saunders E."/>
            <person name="Brettin T."/>
            <person name="Detter J.C."/>
            <person name="Goker M."/>
            <person name="Bristow J."/>
            <person name="Eisen J.A."/>
            <person name="Markowitz V."/>
            <person name="Hugenholtz P."/>
            <person name="Kyrpides N.C."/>
            <person name="Klenk H.P."/>
            <person name="Han C."/>
        </authorList>
    </citation>
    <scope>NUCLEOTIDE SEQUENCE [LARGE SCALE GENOMIC DNA]</scope>
    <source>
        <strain evidence="5">ATCC 49208 / DSM 771 / VKM B-1644</strain>
    </source>
</reference>
<protein>
    <submittedName>
        <fullName evidence="4">SCP-like extracellular</fullName>
    </submittedName>
</protein>
<feature type="domain" description="LysM" evidence="3">
    <location>
        <begin position="34"/>
        <end position="77"/>
    </location>
</feature>
<accession>C8VVV2</accession>
<dbReference type="InterPro" id="IPR014044">
    <property type="entry name" value="CAP_dom"/>
</dbReference>
<feature type="domain" description="HTH cro/C1-type" evidence="2">
    <location>
        <begin position="42"/>
        <end position="58"/>
    </location>
</feature>
<dbReference type="InterPro" id="IPR001387">
    <property type="entry name" value="Cro/C1-type_HTH"/>
</dbReference>
<dbReference type="Pfam" id="PF01476">
    <property type="entry name" value="LysM"/>
    <property type="match status" value="2"/>
</dbReference>
<dbReference type="EMBL" id="CP001720">
    <property type="protein sequence ID" value="ACV64239.1"/>
    <property type="molecule type" value="Genomic_DNA"/>
</dbReference>
<dbReference type="AlphaFoldDB" id="C8VVV2"/>
<proteinExistence type="predicted"/>
<dbReference type="Gene3D" id="3.10.350.10">
    <property type="entry name" value="LysM domain"/>
    <property type="match status" value="2"/>
</dbReference>
<evidence type="ECO:0000259" key="3">
    <source>
        <dbReference type="PROSITE" id="PS51782"/>
    </source>
</evidence>
<dbReference type="PROSITE" id="PS51782">
    <property type="entry name" value="LYSM"/>
    <property type="match status" value="2"/>
</dbReference>
<dbReference type="PROSITE" id="PS50943">
    <property type="entry name" value="HTH_CROC1"/>
    <property type="match status" value="1"/>
</dbReference>
<keyword evidence="5" id="KW-1185">Reference proteome</keyword>
<dbReference type="NCBIfam" id="TIGR02909">
    <property type="entry name" value="spore_YkwD"/>
    <property type="match status" value="1"/>
</dbReference>
<dbReference type="HOGENOM" id="CLU_048111_0_1_9"/>
<dbReference type="Gene3D" id="3.40.33.10">
    <property type="entry name" value="CAP"/>
    <property type="match status" value="1"/>
</dbReference>
<dbReference type="InterPro" id="IPR036779">
    <property type="entry name" value="LysM_dom_sf"/>
</dbReference>
<dbReference type="SMART" id="SM00257">
    <property type="entry name" value="LysM"/>
    <property type="match status" value="2"/>
</dbReference>
<gene>
    <name evidence="4" type="ordered locus">Dtox_3522</name>
</gene>
<feature type="signal peptide" evidence="1">
    <location>
        <begin position="1"/>
        <end position="23"/>
    </location>
</feature>